<dbReference type="Proteomes" id="UP000319976">
    <property type="component" value="Chromosome"/>
</dbReference>
<dbReference type="RefSeq" id="WP_145263325.1">
    <property type="nucleotide sequence ID" value="NZ_CP036316.1"/>
</dbReference>
<accession>A0A517TAH7</accession>
<keyword evidence="3" id="KW-1185">Reference proteome</keyword>
<dbReference type="AlphaFoldDB" id="A0A517TAH7"/>
<keyword evidence="1" id="KW-1133">Transmembrane helix</keyword>
<dbReference type="OrthoDB" id="208781at2"/>
<keyword evidence="1" id="KW-0472">Membrane</keyword>
<dbReference type="EMBL" id="CP036316">
    <property type="protein sequence ID" value="QDT65381.1"/>
    <property type="molecule type" value="Genomic_DNA"/>
</dbReference>
<name>A0A517TAH7_9PLAN</name>
<organism evidence="2 3">
    <name type="scientific">Calycomorphotria hydatis</name>
    <dbReference type="NCBI Taxonomy" id="2528027"/>
    <lineage>
        <taxon>Bacteria</taxon>
        <taxon>Pseudomonadati</taxon>
        <taxon>Planctomycetota</taxon>
        <taxon>Planctomycetia</taxon>
        <taxon>Planctomycetales</taxon>
        <taxon>Planctomycetaceae</taxon>
        <taxon>Calycomorphotria</taxon>
    </lineage>
</organism>
<feature type="transmembrane region" description="Helical" evidence="1">
    <location>
        <begin position="18"/>
        <end position="38"/>
    </location>
</feature>
<dbReference type="KEGG" id="chya:V22_26340"/>
<sequence length="389" mass="42091">MQPLSVNSKTQQPCRRGYALPMIGCGVLVAMAVTGWTLENFWLRNTREELNTTAEAAALAAARQLANDETLKAYPNWQLIRSDARRLASEVGINSHVCGEGVYIEPNNGSDVFIGSHTLPEFGFGETGGSAPPDYVRVFARRTKEHSYPIPLLAGGLVGKPSLDMMGVADAEVNRHVVGLAATDSFAIPAYSMAIRQSDNDGQPVNDWQHAIIDRNGADDFGWDEFSGKLLHSGDGIPEIVLTYLKDTPPNFAALSFGGNNSTDDVGLPDELTRDELASFGGELIFEPRNSNLDFVPADRSLSSLIKNDLTIGKSRIAFLYLDSDSSDSVRLTGMVAIRVLKIMKGKDGWKVIAQPTVVATPTAVIAADTSNADHNPYICKVHLAHPEH</sequence>
<reference evidence="2 3" key="1">
    <citation type="submission" date="2019-02" db="EMBL/GenBank/DDBJ databases">
        <title>Deep-cultivation of Planctomycetes and their phenomic and genomic characterization uncovers novel biology.</title>
        <authorList>
            <person name="Wiegand S."/>
            <person name="Jogler M."/>
            <person name="Boedeker C."/>
            <person name="Pinto D."/>
            <person name="Vollmers J."/>
            <person name="Rivas-Marin E."/>
            <person name="Kohn T."/>
            <person name="Peeters S.H."/>
            <person name="Heuer A."/>
            <person name="Rast P."/>
            <person name="Oberbeckmann S."/>
            <person name="Bunk B."/>
            <person name="Jeske O."/>
            <person name="Meyerdierks A."/>
            <person name="Storesund J.E."/>
            <person name="Kallscheuer N."/>
            <person name="Luecker S."/>
            <person name="Lage O.M."/>
            <person name="Pohl T."/>
            <person name="Merkel B.J."/>
            <person name="Hornburger P."/>
            <person name="Mueller R.-W."/>
            <person name="Bruemmer F."/>
            <person name="Labrenz M."/>
            <person name="Spormann A.M."/>
            <person name="Op den Camp H."/>
            <person name="Overmann J."/>
            <person name="Amann R."/>
            <person name="Jetten M.S.M."/>
            <person name="Mascher T."/>
            <person name="Medema M.H."/>
            <person name="Devos D.P."/>
            <person name="Kaster A.-K."/>
            <person name="Ovreas L."/>
            <person name="Rohde M."/>
            <person name="Galperin M.Y."/>
            <person name="Jogler C."/>
        </authorList>
    </citation>
    <scope>NUCLEOTIDE SEQUENCE [LARGE SCALE GENOMIC DNA]</scope>
    <source>
        <strain evidence="2 3">V22</strain>
    </source>
</reference>
<evidence type="ECO:0000313" key="3">
    <source>
        <dbReference type="Proteomes" id="UP000319976"/>
    </source>
</evidence>
<keyword evidence="1" id="KW-0812">Transmembrane</keyword>
<evidence type="ECO:0000313" key="2">
    <source>
        <dbReference type="EMBL" id="QDT65381.1"/>
    </source>
</evidence>
<evidence type="ECO:0000256" key="1">
    <source>
        <dbReference type="SAM" id="Phobius"/>
    </source>
</evidence>
<gene>
    <name evidence="2" type="ORF">V22_26340</name>
</gene>
<proteinExistence type="predicted"/>
<protein>
    <submittedName>
        <fullName evidence="2">Uncharacterized protein</fullName>
    </submittedName>
</protein>